<feature type="compositionally biased region" description="Low complexity" evidence="1">
    <location>
        <begin position="19"/>
        <end position="35"/>
    </location>
</feature>
<accession>A0ABN7SIT4</accession>
<keyword evidence="5" id="KW-1185">Reference proteome</keyword>
<reference evidence="4 5" key="1">
    <citation type="submission" date="2021-04" db="EMBL/GenBank/DDBJ databases">
        <authorList>
            <person name="Bliznina A."/>
        </authorList>
    </citation>
    <scope>NUCLEOTIDE SEQUENCE [LARGE SCALE GENOMIC DNA]</scope>
</reference>
<feature type="transmembrane region" description="Helical" evidence="2">
    <location>
        <begin position="205"/>
        <end position="225"/>
    </location>
</feature>
<dbReference type="EMBL" id="OU015566">
    <property type="protein sequence ID" value="CAG5102007.1"/>
    <property type="molecule type" value="Genomic_DNA"/>
</dbReference>
<evidence type="ECO:0000256" key="3">
    <source>
        <dbReference type="SAM" id="SignalP"/>
    </source>
</evidence>
<keyword evidence="2" id="KW-1133">Transmembrane helix</keyword>
<evidence type="ECO:0000313" key="4">
    <source>
        <dbReference type="EMBL" id="CAG5102007.1"/>
    </source>
</evidence>
<dbReference type="Proteomes" id="UP001158576">
    <property type="component" value="Chromosome 1"/>
</dbReference>
<feature type="region of interest" description="Disordered" evidence="1">
    <location>
        <begin position="19"/>
        <end position="57"/>
    </location>
</feature>
<gene>
    <name evidence="4" type="ORF">OKIOD_LOCUS8864</name>
</gene>
<feature type="compositionally biased region" description="Basic residues" evidence="1">
    <location>
        <begin position="43"/>
        <end position="53"/>
    </location>
</feature>
<keyword evidence="2" id="KW-0472">Membrane</keyword>
<feature type="signal peptide" evidence="3">
    <location>
        <begin position="1"/>
        <end position="19"/>
    </location>
</feature>
<keyword evidence="3" id="KW-0732">Signal</keyword>
<keyword evidence="2" id="KW-0812">Transmembrane</keyword>
<sequence>MRISSFLLVLEIFAQETTTTTPTLSSTLKSHTTVSPTPATAHSTHHSKIHSTHSPHNTTTHVVVDKTEHPTYTACEKQWEQRIEISVGLHLPPRHHGERVKTSEIPDEAIRKLLAQELSVVAGPVCVTESQYLTIHSKEDREIKIPLHVFGNSKKAAEKIDELIILHAEKNGTEVLLDSPYWPHGAYLIDVDGVDVANLGGHRRVFGFIIFLLLISIGVIGYLVYKRGLLRRFGNQEYPGRLIAN</sequence>
<evidence type="ECO:0000256" key="1">
    <source>
        <dbReference type="SAM" id="MobiDB-lite"/>
    </source>
</evidence>
<organism evidence="4 5">
    <name type="scientific">Oikopleura dioica</name>
    <name type="common">Tunicate</name>
    <dbReference type="NCBI Taxonomy" id="34765"/>
    <lineage>
        <taxon>Eukaryota</taxon>
        <taxon>Metazoa</taxon>
        <taxon>Chordata</taxon>
        <taxon>Tunicata</taxon>
        <taxon>Appendicularia</taxon>
        <taxon>Copelata</taxon>
        <taxon>Oikopleuridae</taxon>
        <taxon>Oikopleura</taxon>
    </lineage>
</organism>
<protein>
    <submittedName>
        <fullName evidence="4">Oidioi.mRNA.OKI2018_I69.chr1.g99.t1.cds</fullName>
    </submittedName>
</protein>
<name>A0ABN7SIT4_OIKDI</name>
<feature type="chain" id="PRO_5047474573" evidence="3">
    <location>
        <begin position="20"/>
        <end position="245"/>
    </location>
</feature>
<evidence type="ECO:0000313" key="5">
    <source>
        <dbReference type="Proteomes" id="UP001158576"/>
    </source>
</evidence>
<proteinExistence type="predicted"/>
<evidence type="ECO:0000256" key="2">
    <source>
        <dbReference type="SAM" id="Phobius"/>
    </source>
</evidence>